<feature type="domain" description="DNL-type" evidence="5">
    <location>
        <begin position="59"/>
        <end position="157"/>
    </location>
</feature>
<dbReference type="PROSITE" id="PS51501">
    <property type="entry name" value="ZF_DNL"/>
    <property type="match status" value="1"/>
</dbReference>
<dbReference type="Proteomes" id="UP000018144">
    <property type="component" value="Unassembled WGS sequence"/>
</dbReference>
<evidence type="ECO:0000313" key="7">
    <source>
        <dbReference type="Proteomes" id="UP000018144"/>
    </source>
</evidence>
<dbReference type="PANTHER" id="PTHR20922:SF13">
    <property type="entry name" value="DNL-TYPE ZINC FINGER PROTEIN"/>
    <property type="match status" value="1"/>
</dbReference>
<dbReference type="InterPro" id="IPR024158">
    <property type="entry name" value="Mt_import_TIM15"/>
</dbReference>
<proteinExistence type="predicted"/>
<dbReference type="GO" id="GO:0050821">
    <property type="term" value="P:protein stabilization"/>
    <property type="evidence" value="ECO:0007669"/>
    <property type="project" value="TreeGrafter"/>
</dbReference>
<keyword evidence="7" id="KW-1185">Reference proteome</keyword>
<dbReference type="PANTHER" id="PTHR20922">
    <property type="entry name" value="DNL-TYPE ZINC FINGER PROTEIN"/>
    <property type="match status" value="1"/>
</dbReference>
<dbReference type="OrthoDB" id="512667at2759"/>
<accession>U4LFS9</accession>
<dbReference type="InterPro" id="IPR007853">
    <property type="entry name" value="Znf_DNL-typ"/>
</dbReference>
<keyword evidence="1" id="KW-0479">Metal-binding</keyword>
<dbReference type="GO" id="GO:0006457">
    <property type="term" value="P:protein folding"/>
    <property type="evidence" value="ECO:0007669"/>
    <property type="project" value="TreeGrafter"/>
</dbReference>
<gene>
    <name evidence="6" type="ORF">PCON_09151</name>
</gene>
<evidence type="ECO:0000259" key="5">
    <source>
        <dbReference type="PROSITE" id="PS51501"/>
    </source>
</evidence>
<keyword evidence="3" id="KW-0862">Zinc</keyword>
<dbReference type="Pfam" id="PF05180">
    <property type="entry name" value="zf-DNL"/>
    <property type="match status" value="1"/>
</dbReference>
<dbReference type="GO" id="GO:0008270">
    <property type="term" value="F:zinc ion binding"/>
    <property type="evidence" value="ECO:0007669"/>
    <property type="project" value="UniProtKB-KW"/>
</dbReference>
<dbReference type="GO" id="GO:0005739">
    <property type="term" value="C:mitochondrion"/>
    <property type="evidence" value="ECO:0007669"/>
    <property type="project" value="TreeGrafter"/>
</dbReference>
<keyword evidence="2 4" id="KW-0863">Zinc-finger</keyword>
<dbReference type="STRING" id="1076935.U4LFS9"/>
<sequence length="157" mass="17535">MIRPAVRSLLRAARPIVRIPVVPRLAPVVPKTFRVASVQSRHNSTSASVPTAVGEQPEPEKPSYQLTFTCRPCQERSTHKITKQAYHKGSVLIECPGCMFYEGGVYPICALMELGATMRLLCVDRWCHREVSAAPQKESSPRDYSLSHSKYRPMVGL</sequence>
<evidence type="ECO:0000256" key="1">
    <source>
        <dbReference type="ARBA" id="ARBA00022723"/>
    </source>
</evidence>
<dbReference type="GO" id="GO:0030150">
    <property type="term" value="P:protein import into mitochondrial matrix"/>
    <property type="evidence" value="ECO:0007669"/>
    <property type="project" value="TreeGrafter"/>
</dbReference>
<dbReference type="eggNOG" id="KOG3277">
    <property type="taxonomic scope" value="Eukaryota"/>
</dbReference>
<dbReference type="EMBL" id="HF935475">
    <property type="protein sequence ID" value="CCX30748.1"/>
    <property type="molecule type" value="Genomic_DNA"/>
</dbReference>
<dbReference type="GO" id="GO:0051087">
    <property type="term" value="F:protein-folding chaperone binding"/>
    <property type="evidence" value="ECO:0007669"/>
    <property type="project" value="TreeGrafter"/>
</dbReference>
<protein>
    <submittedName>
        <fullName evidence="6">Similar to Mitochondrial protein import protein ZIM17 acc. no. P42844</fullName>
    </submittedName>
</protein>
<name>U4LFS9_PYROM</name>
<organism evidence="6 7">
    <name type="scientific">Pyronema omphalodes (strain CBS 100304)</name>
    <name type="common">Pyronema confluens</name>
    <dbReference type="NCBI Taxonomy" id="1076935"/>
    <lineage>
        <taxon>Eukaryota</taxon>
        <taxon>Fungi</taxon>
        <taxon>Dikarya</taxon>
        <taxon>Ascomycota</taxon>
        <taxon>Pezizomycotina</taxon>
        <taxon>Pezizomycetes</taxon>
        <taxon>Pezizales</taxon>
        <taxon>Pyronemataceae</taxon>
        <taxon>Pyronema</taxon>
    </lineage>
</organism>
<reference evidence="6 7" key="1">
    <citation type="journal article" date="2013" name="PLoS Genet.">
        <title>The genome and development-dependent transcriptomes of Pyronema confluens: a window into fungal evolution.</title>
        <authorList>
            <person name="Traeger S."/>
            <person name="Altegoer F."/>
            <person name="Freitag M."/>
            <person name="Gabaldon T."/>
            <person name="Kempken F."/>
            <person name="Kumar A."/>
            <person name="Marcet-Houben M."/>
            <person name="Poggeler S."/>
            <person name="Stajich J.E."/>
            <person name="Nowrousian M."/>
        </authorList>
    </citation>
    <scope>NUCLEOTIDE SEQUENCE [LARGE SCALE GENOMIC DNA]</scope>
    <source>
        <strain evidence="7">CBS 100304</strain>
        <tissue evidence="6">Vegetative mycelium</tissue>
    </source>
</reference>
<evidence type="ECO:0000256" key="4">
    <source>
        <dbReference type="PROSITE-ProRule" id="PRU00834"/>
    </source>
</evidence>
<evidence type="ECO:0000256" key="2">
    <source>
        <dbReference type="ARBA" id="ARBA00022771"/>
    </source>
</evidence>
<evidence type="ECO:0000313" key="6">
    <source>
        <dbReference type="EMBL" id="CCX30748.1"/>
    </source>
</evidence>
<evidence type="ECO:0000256" key="3">
    <source>
        <dbReference type="ARBA" id="ARBA00022833"/>
    </source>
</evidence>
<dbReference type="AlphaFoldDB" id="U4LFS9"/>